<feature type="region of interest" description="Disordered" evidence="1">
    <location>
        <begin position="1"/>
        <end position="37"/>
    </location>
</feature>
<dbReference type="Proteomes" id="UP000586918">
    <property type="component" value="Unassembled WGS sequence"/>
</dbReference>
<accession>A0A848DDP8</accession>
<dbReference type="RefSeq" id="WP_169410287.1">
    <property type="nucleotide sequence ID" value="NZ_JAAXKZ010000008.1"/>
</dbReference>
<sequence length="152" mass="16087">MDAAHRGRQPGRPRRAHHRGDRGRAADPDRGLSPGWPARSVARREACDPTLIKPTEVSGGHEIIYALARSAWGRGLGRELAAAVVAYGFGTLDLPRVHATVAAPNTASLRVLAGVGFVAVRDIAEDDGGTTHLLTLERARGTGSTEQDRAEG</sequence>
<dbReference type="InterPro" id="IPR051531">
    <property type="entry name" value="N-acetyltransferase"/>
</dbReference>
<feature type="compositionally biased region" description="Basic residues" evidence="1">
    <location>
        <begin position="1"/>
        <end position="21"/>
    </location>
</feature>
<dbReference type="PANTHER" id="PTHR43792">
    <property type="entry name" value="GNAT FAMILY, PUTATIVE (AFU_ORTHOLOGUE AFUA_3G00765)-RELATED-RELATED"/>
    <property type="match status" value="1"/>
</dbReference>
<keyword evidence="3" id="KW-0808">Transferase</keyword>
<dbReference type="GO" id="GO:0016747">
    <property type="term" value="F:acyltransferase activity, transferring groups other than amino-acyl groups"/>
    <property type="evidence" value="ECO:0007669"/>
    <property type="project" value="InterPro"/>
</dbReference>
<evidence type="ECO:0000259" key="2">
    <source>
        <dbReference type="Pfam" id="PF13302"/>
    </source>
</evidence>
<proteinExistence type="predicted"/>
<dbReference type="PANTHER" id="PTHR43792:SF1">
    <property type="entry name" value="N-ACETYLTRANSFERASE DOMAIN-CONTAINING PROTEIN"/>
    <property type="match status" value="1"/>
</dbReference>
<dbReference type="EMBL" id="JAAXKZ010000008">
    <property type="protein sequence ID" value="NMH90716.1"/>
    <property type="molecule type" value="Genomic_DNA"/>
</dbReference>
<feature type="domain" description="N-acetyltransferase" evidence="2">
    <location>
        <begin position="59"/>
        <end position="118"/>
    </location>
</feature>
<dbReference type="InterPro" id="IPR016181">
    <property type="entry name" value="Acyl_CoA_acyltransferase"/>
</dbReference>
<protein>
    <submittedName>
        <fullName evidence="3">GNAT family N-acetyltransferase</fullName>
    </submittedName>
</protein>
<dbReference type="AlphaFoldDB" id="A0A848DDP8"/>
<reference evidence="3 4" key="1">
    <citation type="submission" date="2020-04" db="EMBL/GenBank/DDBJ databases">
        <authorList>
            <person name="Klaysubun C."/>
            <person name="Duangmal K."/>
            <person name="Lipun K."/>
        </authorList>
    </citation>
    <scope>NUCLEOTIDE SEQUENCE [LARGE SCALE GENOMIC DNA]</scope>
    <source>
        <strain evidence="3 4">DSM 45300</strain>
    </source>
</reference>
<dbReference type="SUPFAM" id="SSF55729">
    <property type="entry name" value="Acyl-CoA N-acyltransferases (Nat)"/>
    <property type="match status" value="1"/>
</dbReference>
<gene>
    <name evidence="3" type="ORF">HF519_03790</name>
</gene>
<evidence type="ECO:0000256" key="1">
    <source>
        <dbReference type="SAM" id="MobiDB-lite"/>
    </source>
</evidence>
<dbReference type="Gene3D" id="3.40.630.30">
    <property type="match status" value="1"/>
</dbReference>
<dbReference type="Pfam" id="PF13302">
    <property type="entry name" value="Acetyltransf_3"/>
    <property type="match status" value="1"/>
</dbReference>
<evidence type="ECO:0000313" key="4">
    <source>
        <dbReference type="Proteomes" id="UP000586918"/>
    </source>
</evidence>
<evidence type="ECO:0000313" key="3">
    <source>
        <dbReference type="EMBL" id="NMH90716.1"/>
    </source>
</evidence>
<organism evidence="3 4">
    <name type="scientific">Pseudonocardia bannensis</name>
    <dbReference type="NCBI Taxonomy" id="630973"/>
    <lineage>
        <taxon>Bacteria</taxon>
        <taxon>Bacillati</taxon>
        <taxon>Actinomycetota</taxon>
        <taxon>Actinomycetes</taxon>
        <taxon>Pseudonocardiales</taxon>
        <taxon>Pseudonocardiaceae</taxon>
        <taxon>Pseudonocardia</taxon>
    </lineage>
</organism>
<comment type="caution">
    <text evidence="3">The sequence shown here is derived from an EMBL/GenBank/DDBJ whole genome shotgun (WGS) entry which is preliminary data.</text>
</comment>
<name>A0A848DDP8_9PSEU</name>
<dbReference type="InterPro" id="IPR000182">
    <property type="entry name" value="GNAT_dom"/>
</dbReference>
<keyword evidence="4" id="KW-1185">Reference proteome</keyword>